<dbReference type="Proteomes" id="UP000321518">
    <property type="component" value="Unassembled WGS sequence"/>
</dbReference>
<reference evidence="1 2" key="1">
    <citation type="submission" date="2019-07" db="EMBL/GenBank/DDBJ databases">
        <title>Rhodotorula toruloides NBRC10032 genome sequencing.</title>
        <authorList>
            <person name="Shida Y."/>
            <person name="Takaku H."/>
            <person name="Ogasawara W."/>
            <person name="Mori K."/>
        </authorList>
    </citation>
    <scope>NUCLEOTIDE SEQUENCE [LARGE SCALE GENOMIC DNA]</scope>
    <source>
        <strain evidence="1 2">NBRC10032</strain>
    </source>
</reference>
<organism evidence="1 2">
    <name type="scientific">Rhodotorula toruloides</name>
    <name type="common">Yeast</name>
    <name type="synonym">Rhodosporidium toruloides</name>
    <dbReference type="NCBI Taxonomy" id="5286"/>
    <lineage>
        <taxon>Eukaryota</taxon>
        <taxon>Fungi</taxon>
        <taxon>Dikarya</taxon>
        <taxon>Basidiomycota</taxon>
        <taxon>Pucciniomycotina</taxon>
        <taxon>Microbotryomycetes</taxon>
        <taxon>Sporidiobolales</taxon>
        <taxon>Sporidiobolaceae</taxon>
        <taxon>Rhodotorula</taxon>
    </lineage>
</organism>
<sequence length="114" mass="12968">MQSGHGHGAIHFEALTTTLRQCGELVRKVEIFGANQLPTSEQLWDMVKNNRVYVYNMSQRRWFPEPRASEYVLAGNILPNVSGLRSLLKPLIGRRVARMHGMAKARWESEASAF</sequence>
<comment type="caution">
    <text evidence="1">The sequence shown here is derived from an EMBL/GenBank/DDBJ whole genome shotgun (WGS) entry which is preliminary data.</text>
</comment>
<gene>
    <name evidence="1" type="ORF">Rt10032_c11g4668</name>
</gene>
<dbReference type="EMBL" id="BJWK01000011">
    <property type="protein sequence ID" value="GEM10651.1"/>
    <property type="molecule type" value="Genomic_DNA"/>
</dbReference>
<dbReference type="AlphaFoldDB" id="A0A511KJT5"/>
<evidence type="ECO:0000313" key="2">
    <source>
        <dbReference type="Proteomes" id="UP000321518"/>
    </source>
</evidence>
<name>A0A511KJT5_RHOTO</name>
<dbReference type="OrthoDB" id="10367160at2759"/>
<proteinExistence type="predicted"/>
<accession>A0A511KJT5</accession>
<protein>
    <submittedName>
        <fullName evidence="1">Uncharacterized protein</fullName>
    </submittedName>
</protein>
<evidence type="ECO:0000313" key="1">
    <source>
        <dbReference type="EMBL" id="GEM10651.1"/>
    </source>
</evidence>